<dbReference type="PANTHER" id="PTHR44591:SF3">
    <property type="entry name" value="RESPONSE REGULATORY DOMAIN-CONTAINING PROTEIN"/>
    <property type="match status" value="1"/>
</dbReference>
<evidence type="ECO:0000313" key="4">
    <source>
        <dbReference type="EMBL" id="NNG58560.1"/>
    </source>
</evidence>
<dbReference type="PANTHER" id="PTHR44591">
    <property type="entry name" value="STRESS RESPONSE REGULATOR PROTEIN 1"/>
    <property type="match status" value="1"/>
</dbReference>
<evidence type="ECO:0000256" key="2">
    <source>
        <dbReference type="PROSITE-ProRule" id="PRU00169"/>
    </source>
</evidence>
<dbReference type="SUPFAM" id="SSF52172">
    <property type="entry name" value="CheY-like"/>
    <property type="match status" value="1"/>
</dbReference>
<dbReference type="InterPro" id="IPR011006">
    <property type="entry name" value="CheY-like_superfamily"/>
</dbReference>
<dbReference type="InterPro" id="IPR050595">
    <property type="entry name" value="Bact_response_regulator"/>
</dbReference>
<dbReference type="SMART" id="SM00448">
    <property type="entry name" value="REC"/>
    <property type="match status" value="1"/>
</dbReference>
<dbReference type="GO" id="GO:0000160">
    <property type="term" value="P:phosphorelay signal transduction system"/>
    <property type="evidence" value="ECO:0007669"/>
    <property type="project" value="InterPro"/>
</dbReference>
<dbReference type="RefSeq" id="WP_170170868.1">
    <property type="nucleotide sequence ID" value="NZ_JABEOU010000038.1"/>
</dbReference>
<dbReference type="Pfam" id="PF00072">
    <property type="entry name" value="Response_reg"/>
    <property type="match status" value="1"/>
</dbReference>
<gene>
    <name evidence="4" type="ORF">HKX06_14410</name>
</gene>
<dbReference type="EMBL" id="JABEOU010000038">
    <property type="protein sequence ID" value="NNG58560.1"/>
    <property type="molecule type" value="Genomic_DNA"/>
</dbReference>
<dbReference type="PROSITE" id="PS50110">
    <property type="entry name" value="RESPONSE_REGULATORY"/>
    <property type="match status" value="1"/>
</dbReference>
<feature type="domain" description="Response regulatory" evidence="3">
    <location>
        <begin position="8"/>
        <end position="122"/>
    </location>
</feature>
<proteinExistence type="predicted"/>
<dbReference type="InterPro" id="IPR001789">
    <property type="entry name" value="Sig_transdc_resp-reg_receiver"/>
</dbReference>
<feature type="modified residue" description="4-aspartylphosphate" evidence="2">
    <location>
        <position position="59"/>
    </location>
</feature>
<dbReference type="AlphaFoldDB" id="A0A7Y2KS18"/>
<accession>A0A7Y2KS18</accession>
<name>A0A7Y2KS18_SPHPI</name>
<organism evidence="4 5">
    <name type="scientific">Sphingomonas paucimobilis</name>
    <name type="common">Pseudomonas paucimobilis</name>
    <dbReference type="NCBI Taxonomy" id="13689"/>
    <lineage>
        <taxon>Bacteria</taxon>
        <taxon>Pseudomonadati</taxon>
        <taxon>Pseudomonadota</taxon>
        <taxon>Alphaproteobacteria</taxon>
        <taxon>Sphingomonadales</taxon>
        <taxon>Sphingomonadaceae</taxon>
        <taxon>Sphingomonas</taxon>
    </lineage>
</organism>
<comment type="caution">
    <text evidence="4">The sequence shown here is derived from an EMBL/GenBank/DDBJ whole genome shotgun (WGS) entry which is preliminary data.</text>
</comment>
<evidence type="ECO:0000259" key="3">
    <source>
        <dbReference type="PROSITE" id="PS50110"/>
    </source>
</evidence>
<protein>
    <submittedName>
        <fullName evidence="4">Response regulator</fullName>
    </submittedName>
</protein>
<evidence type="ECO:0000313" key="5">
    <source>
        <dbReference type="Proteomes" id="UP000550136"/>
    </source>
</evidence>
<reference evidence="4 5" key="1">
    <citation type="submission" date="2020-05" db="EMBL/GenBank/DDBJ databases">
        <title>Draft Genome Sequences of Sphingomonas sp. Isolated from the International Space Station.</title>
        <authorList>
            <person name="Bijlani S."/>
            <person name="Singh N.K."/>
            <person name="Mason C.E."/>
            <person name="Wang C.C."/>
            <person name="Venkateswaran K."/>
        </authorList>
    </citation>
    <scope>NUCLEOTIDE SEQUENCE [LARGE SCALE GENOMIC DNA]</scope>
    <source>
        <strain evidence="4 5">FKI-L5-BR-P1</strain>
    </source>
</reference>
<sequence length="135" mass="14707">MESSTSPFALVVDDDPIILMDACGILEDAGFRCHSADHGDAAKEMLPGHAEHITLLFSDVEMPGDTDGFALAHHVSTHWPWIEIVIASGHVRPKPGDMPEVATFLSKPFSAALVHEHLREKLPDGKQPEPLRKAV</sequence>
<evidence type="ECO:0000256" key="1">
    <source>
        <dbReference type="ARBA" id="ARBA00022553"/>
    </source>
</evidence>
<dbReference type="Proteomes" id="UP000550136">
    <property type="component" value="Unassembled WGS sequence"/>
</dbReference>
<dbReference type="Gene3D" id="3.40.50.2300">
    <property type="match status" value="1"/>
</dbReference>
<keyword evidence="1 2" id="KW-0597">Phosphoprotein</keyword>